<comment type="caution">
    <text evidence="8">The sequence shown here is derived from an EMBL/GenBank/DDBJ whole genome shotgun (WGS) entry which is preliminary data.</text>
</comment>
<evidence type="ECO:0000256" key="5">
    <source>
        <dbReference type="ARBA" id="ARBA00023002"/>
    </source>
</evidence>
<keyword evidence="4" id="KW-0274">FAD</keyword>
<name>A0A1V1P905_9BACT</name>
<dbReference type="PRINTS" id="PR00368">
    <property type="entry name" value="FADPNR"/>
</dbReference>
<evidence type="ECO:0000256" key="3">
    <source>
        <dbReference type="ARBA" id="ARBA00022630"/>
    </source>
</evidence>
<evidence type="ECO:0000259" key="7">
    <source>
        <dbReference type="PROSITE" id="PS50206"/>
    </source>
</evidence>
<keyword evidence="6" id="KW-0676">Redox-active center</keyword>
<dbReference type="Pfam" id="PF00581">
    <property type="entry name" value="Rhodanese"/>
    <property type="match status" value="1"/>
</dbReference>
<dbReference type="Gene3D" id="3.50.50.60">
    <property type="entry name" value="FAD/NAD(P)-binding domain"/>
    <property type="match status" value="2"/>
</dbReference>
<dbReference type="Pfam" id="PF02852">
    <property type="entry name" value="Pyr_redox_dim"/>
    <property type="match status" value="1"/>
</dbReference>
<evidence type="ECO:0000256" key="4">
    <source>
        <dbReference type="ARBA" id="ARBA00022827"/>
    </source>
</evidence>
<dbReference type="PANTHER" id="PTHR43429:SF1">
    <property type="entry name" value="NAD(P)H SULFUR OXIDOREDUCTASE (COA-DEPENDENT)"/>
    <property type="match status" value="1"/>
</dbReference>
<dbReference type="InterPro" id="IPR001763">
    <property type="entry name" value="Rhodanese-like_dom"/>
</dbReference>
<comment type="cofactor">
    <cofactor evidence="1">
        <name>FAD</name>
        <dbReference type="ChEBI" id="CHEBI:57692"/>
    </cofactor>
</comment>
<dbReference type="InterPro" id="IPR023753">
    <property type="entry name" value="FAD/NAD-binding_dom"/>
</dbReference>
<dbReference type="Pfam" id="PF07992">
    <property type="entry name" value="Pyr_redox_2"/>
    <property type="match status" value="1"/>
</dbReference>
<dbReference type="SUPFAM" id="SSF52821">
    <property type="entry name" value="Rhodanese/Cell cycle control phosphatase"/>
    <property type="match status" value="1"/>
</dbReference>
<dbReference type="InterPro" id="IPR050260">
    <property type="entry name" value="FAD-bd_OxRdtase"/>
</dbReference>
<dbReference type="InterPro" id="IPR036873">
    <property type="entry name" value="Rhodanese-like_dom_sf"/>
</dbReference>
<evidence type="ECO:0000256" key="2">
    <source>
        <dbReference type="ARBA" id="ARBA00009130"/>
    </source>
</evidence>
<organism evidence="8 9">
    <name type="scientific">Candidatus Magnetoglobus multicellularis str. Araruama</name>
    <dbReference type="NCBI Taxonomy" id="890399"/>
    <lineage>
        <taxon>Bacteria</taxon>
        <taxon>Pseudomonadati</taxon>
        <taxon>Thermodesulfobacteriota</taxon>
        <taxon>Desulfobacteria</taxon>
        <taxon>Desulfobacterales</taxon>
        <taxon>Desulfobacteraceae</taxon>
        <taxon>Candidatus Magnetoglobus</taxon>
    </lineage>
</organism>
<proteinExistence type="inferred from homology"/>
<evidence type="ECO:0000313" key="9">
    <source>
        <dbReference type="Proteomes" id="UP000189670"/>
    </source>
</evidence>
<reference evidence="9" key="1">
    <citation type="submission" date="2012-11" db="EMBL/GenBank/DDBJ databases">
        <authorList>
            <person name="Lucero-Rivera Y.E."/>
            <person name="Tovar-Ramirez D."/>
        </authorList>
    </citation>
    <scope>NUCLEOTIDE SEQUENCE [LARGE SCALE GENOMIC DNA]</scope>
    <source>
        <strain evidence="9">Araruama</strain>
    </source>
</reference>
<gene>
    <name evidence="8" type="ORF">OMM_02603</name>
</gene>
<feature type="domain" description="Rhodanese" evidence="7">
    <location>
        <begin position="476"/>
        <end position="559"/>
    </location>
</feature>
<dbReference type="SUPFAM" id="SSF51905">
    <property type="entry name" value="FAD/NAD(P)-binding domain"/>
    <property type="match status" value="1"/>
</dbReference>
<dbReference type="InterPro" id="IPR004099">
    <property type="entry name" value="Pyr_nucl-diS_OxRdtase_dimer"/>
</dbReference>
<protein>
    <submittedName>
        <fullName evidence="8">NADH oxidase</fullName>
    </submittedName>
</protein>
<dbReference type="Proteomes" id="UP000189670">
    <property type="component" value="Unassembled WGS sequence"/>
</dbReference>
<dbReference type="EMBL" id="ATBP01000291">
    <property type="protein sequence ID" value="ETR71278.1"/>
    <property type="molecule type" value="Genomic_DNA"/>
</dbReference>
<keyword evidence="3" id="KW-0285">Flavoprotein</keyword>
<dbReference type="Gene3D" id="3.40.250.10">
    <property type="entry name" value="Rhodanese-like domain"/>
    <property type="match status" value="1"/>
</dbReference>
<dbReference type="SUPFAM" id="SSF55424">
    <property type="entry name" value="FAD/NAD-linked reductases, dimerisation (C-terminal) domain"/>
    <property type="match status" value="1"/>
</dbReference>
<sequence length="563" mass="60949">MESLRVVIIGGVACGPKTAARLRRLHPNADITLVEKDSIVSYGACGLPYYVEGLFSSINTLIETPVGVARTPAFFDKAKGFKVFTRTEAVKVDRDKKQVEIKNCDTDERSALPYDKLVLATGGLAFHPPIPGIDLKNVWFMTHPNHAESLVKEIQSQGLKKAAMVGAGFIGIEMAEALIHRGLSVHLIEMADQIMPGVLDHDIATYASKHLKQKGVQLVLGDRVTGVTGDTKATGVTTESQKIDADAVIIAVGTRPNDTLARDAGLECMARGGIVINSYCQTSDPDIYAGGDCAVNTYIDRMIGTPMYVPLGSTANKHGRVIANHIAGNVVPFGGISGTGIVKAFDFNISRTGVSEKQAKDLNMAIETTYWAGPDRPHYMPDSKPLLIKMIACKKTRKLLGVQAAGMGDVARRIDTAAAVIRFGGTLDELSDIDFAYAPPFSPPIDPLATCAHILLNKLDGIANGISAYVAKQRIENDDVLLLDVRTPGEVETMQLPYPFMNIPLGALREKADNLPKDKDIIAFCKVSMRGYEAQRILNAKGFDRVWFIEGGVIGWPFEIKML</sequence>
<dbReference type="CDD" id="cd00158">
    <property type="entry name" value="RHOD"/>
    <property type="match status" value="1"/>
</dbReference>
<dbReference type="InterPro" id="IPR036188">
    <property type="entry name" value="FAD/NAD-bd_sf"/>
</dbReference>
<dbReference type="GO" id="GO:0016491">
    <property type="term" value="F:oxidoreductase activity"/>
    <property type="evidence" value="ECO:0007669"/>
    <property type="project" value="UniProtKB-KW"/>
</dbReference>
<evidence type="ECO:0000256" key="6">
    <source>
        <dbReference type="ARBA" id="ARBA00023284"/>
    </source>
</evidence>
<keyword evidence="5" id="KW-0560">Oxidoreductase</keyword>
<evidence type="ECO:0000313" key="8">
    <source>
        <dbReference type="EMBL" id="ETR71278.1"/>
    </source>
</evidence>
<dbReference type="PRINTS" id="PR00411">
    <property type="entry name" value="PNDRDTASEI"/>
</dbReference>
<comment type="similarity">
    <text evidence="2">Belongs to the class-III pyridine nucleotide-disulfide oxidoreductase family.</text>
</comment>
<dbReference type="PANTHER" id="PTHR43429">
    <property type="entry name" value="PYRIDINE NUCLEOTIDE-DISULFIDE OXIDOREDUCTASE DOMAIN-CONTAINING"/>
    <property type="match status" value="1"/>
</dbReference>
<dbReference type="SMART" id="SM00450">
    <property type="entry name" value="RHOD"/>
    <property type="match status" value="1"/>
</dbReference>
<evidence type="ECO:0000256" key="1">
    <source>
        <dbReference type="ARBA" id="ARBA00001974"/>
    </source>
</evidence>
<dbReference type="AlphaFoldDB" id="A0A1V1P905"/>
<dbReference type="InterPro" id="IPR016156">
    <property type="entry name" value="FAD/NAD-linked_Rdtase_dimer_sf"/>
</dbReference>
<dbReference type="PROSITE" id="PS50206">
    <property type="entry name" value="RHODANESE_3"/>
    <property type="match status" value="1"/>
</dbReference>
<accession>A0A1V1P905</accession>